<comment type="similarity">
    <text evidence="1">Belongs to the peptidase C40 family.</text>
</comment>
<protein>
    <submittedName>
        <fullName evidence="6">C40 family peptidase</fullName>
    </submittedName>
</protein>
<evidence type="ECO:0000256" key="4">
    <source>
        <dbReference type="ARBA" id="ARBA00022807"/>
    </source>
</evidence>
<evidence type="ECO:0000256" key="2">
    <source>
        <dbReference type="ARBA" id="ARBA00022670"/>
    </source>
</evidence>
<feature type="domain" description="NlpC/P60" evidence="5">
    <location>
        <begin position="184"/>
        <end position="349"/>
    </location>
</feature>
<keyword evidence="3" id="KW-0378">Hydrolase</keyword>
<name>A0ABS7QQH6_9ACTN</name>
<evidence type="ECO:0000256" key="3">
    <source>
        <dbReference type="ARBA" id="ARBA00022801"/>
    </source>
</evidence>
<gene>
    <name evidence="6" type="ORF">K7472_11360</name>
</gene>
<comment type="caution">
    <text evidence="6">The sequence shown here is derived from an EMBL/GenBank/DDBJ whole genome shotgun (WGS) entry which is preliminary data.</text>
</comment>
<proteinExistence type="inferred from homology"/>
<evidence type="ECO:0000259" key="5">
    <source>
        <dbReference type="PROSITE" id="PS51935"/>
    </source>
</evidence>
<evidence type="ECO:0000313" key="6">
    <source>
        <dbReference type="EMBL" id="MBY8885443.1"/>
    </source>
</evidence>
<dbReference type="SUPFAM" id="SSF54001">
    <property type="entry name" value="Cysteine proteinases"/>
    <property type="match status" value="1"/>
</dbReference>
<evidence type="ECO:0000256" key="1">
    <source>
        <dbReference type="ARBA" id="ARBA00007074"/>
    </source>
</evidence>
<dbReference type="PROSITE" id="PS51935">
    <property type="entry name" value="NLPC_P60"/>
    <property type="match status" value="1"/>
</dbReference>
<keyword evidence="4" id="KW-0788">Thiol protease</keyword>
<dbReference type="PROSITE" id="PS51318">
    <property type="entry name" value="TAT"/>
    <property type="match status" value="1"/>
</dbReference>
<sequence>MPTPSHPDAPRGRPSRRAVLTVAGGVAAAAVAGGCLLELGGGDRKGHDGPPPLSRLYRFQRLTGPGRTVVRDSHGKTLAVLTDGARTALMAGPTRTFSEPHTTSATVRHGMWVRLMPAPWAQESENAAWFARWFPHALTDRSADVLAVAFQYAHGAPDQYDPSGLRYAGAASYGPRTPGQPGDSAQARQEGSDFYDYLGIPWTFPDSSAEPDRSRYGDVDCSGFMRLVWGYRTGLPLHGTNGPGPGLPRRAFAIAAYGPGALLTRATSGPPADAGMLQPGDLVFFAIDSGHPSFVDHCGLYLGKDDAGHGRFYSSRIVADGPTMGDVAGPSVIDGNSFYAQGFRAARRL</sequence>
<evidence type="ECO:0000313" key="7">
    <source>
        <dbReference type="Proteomes" id="UP001198565"/>
    </source>
</evidence>
<dbReference type="Pfam" id="PF00877">
    <property type="entry name" value="NLPC_P60"/>
    <property type="match status" value="1"/>
</dbReference>
<dbReference type="RefSeq" id="WP_222976868.1">
    <property type="nucleotide sequence ID" value="NZ_JAINVZ010000006.1"/>
</dbReference>
<dbReference type="EMBL" id="JAINVZ010000006">
    <property type="protein sequence ID" value="MBY8885443.1"/>
    <property type="molecule type" value="Genomic_DNA"/>
</dbReference>
<dbReference type="InterPro" id="IPR038765">
    <property type="entry name" value="Papain-like_cys_pep_sf"/>
</dbReference>
<dbReference type="Proteomes" id="UP001198565">
    <property type="component" value="Unassembled WGS sequence"/>
</dbReference>
<reference evidence="6 7" key="1">
    <citation type="submission" date="2021-08" db="EMBL/GenBank/DDBJ databases">
        <title>Streptomyces sp. PTM05 isolated from lichen.</title>
        <authorList>
            <person name="Somphong A."/>
            <person name="Phongsopitanun W."/>
            <person name="Tanasupawat S."/>
        </authorList>
    </citation>
    <scope>NUCLEOTIDE SEQUENCE [LARGE SCALE GENOMIC DNA]</scope>
    <source>
        <strain evidence="6 7">Ptm05</strain>
    </source>
</reference>
<keyword evidence="7" id="KW-1185">Reference proteome</keyword>
<keyword evidence="2" id="KW-0645">Protease</keyword>
<dbReference type="InterPro" id="IPR006311">
    <property type="entry name" value="TAT_signal"/>
</dbReference>
<organism evidence="6 7">
    <name type="scientific">Streptantibioticus parmotrematis</name>
    <dbReference type="NCBI Taxonomy" id="2873249"/>
    <lineage>
        <taxon>Bacteria</taxon>
        <taxon>Bacillati</taxon>
        <taxon>Actinomycetota</taxon>
        <taxon>Actinomycetes</taxon>
        <taxon>Kitasatosporales</taxon>
        <taxon>Streptomycetaceae</taxon>
        <taxon>Streptantibioticus</taxon>
    </lineage>
</organism>
<accession>A0ABS7QQH6</accession>
<dbReference type="Gene3D" id="3.90.1720.10">
    <property type="entry name" value="endopeptidase domain like (from Nostoc punctiforme)"/>
    <property type="match status" value="1"/>
</dbReference>
<dbReference type="InterPro" id="IPR000064">
    <property type="entry name" value="NLP_P60_dom"/>
</dbReference>